<dbReference type="Pfam" id="PF00164">
    <property type="entry name" value="Ribosom_S12_S23"/>
    <property type="match status" value="1"/>
</dbReference>
<dbReference type="InterPro" id="IPR005679">
    <property type="entry name" value="Ribosomal_uS12_bac"/>
</dbReference>
<comment type="caution">
    <text evidence="4">The sequence shown here is derived from an EMBL/GenBank/DDBJ whole genome shotgun (WGS) entry which is preliminary data.</text>
</comment>
<dbReference type="OrthoDB" id="414309at2759"/>
<evidence type="ECO:0000313" key="4">
    <source>
        <dbReference type="EMBL" id="MBA0853178.1"/>
    </source>
</evidence>
<gene>
    <name evidence="4" type="ORF">Goshw_014429</name>
</gene>
<accession>A0A7J9L3B1</accession>
<keyword evidence="5" id="KW-1185">Reference proteome</keyword>
<organism evidence="4 5">
    <name type="scientific">Gossypium schwendimanii</name>
    <name type="common">Cotton</name>
    <dbReference type="NCBI Taxonomy" id="34291"/>
    <lineage>
        <taxon>Eukaryota</taxon>
        <taxon>Viridiplantae</taxon>
        <taxon>Streptophyta</taxon>
        <taxon>Embryophyta</taxon>
        <taxon>Tracheophyta</taxon>
        <taxon>Spermatophyta</taxon>
        <taxon>Magnoliopsida</taxon>
        <taxon>eudicotyledons</taxon>
        <taxon>Gunneridae</taxon>
        <taxon>Pentapetalae</taxon>
        <taxon>rosids</taxon>
        <taxon>malvids</taxon>
        <taxon>Malvales</taxon>
        <taxon>Malvaceae</taxon>
        <taxon>Malvoideae</taxon>
        <taxon>Gossypium</taxon>
    </lineage>
</organism>
<dbReference type="GO" id="GO:0006412">
    <property type="term" value="P:translation"/>
    <property type="evidence" value="ECO:0007669"/>
    <property type="project" value="InterPro"/>
</dbReference>
<evidence type="ECO:0000256" key="1">
    <source>
        <dbReference type="ARBA" id="ARBA00005657"/>
    </source>
</evidence>
<dbReference type="InterPro" id="IPR006032">
    <property type="entry name" value="Ribosomal_uS12"/>
</dbReference>
<dbReference type="GO" id="GO:0015935">
    <property type="term" value="C:small ribosomal subunit"/>
    <property type="evidence" value="ECO:0007669"/>
    <property type="project" value="InterPro"/>
</dbReference>
<dbReference type="InterPro" id="IPR012340">
    <property type="entry name" value="NA-bd_OB-fold"/>
</dbReference>
<reference evidence="4 5" key="1">
    <citation type="journal article" date="2019" name="Genome Biol. Evol.">
        <title>Insights into the evolution of the New World diploid cottons (Gossypium, subgenus Houzingenia) based on genome sequencing.</title>
        <authorList>
            <person name="Grover C.E."/>
            <person name="Arick M.A. 2nd"/>
            <person name="Thrash A."/>
            <person name="Conover J.L."/>
            <person name="Sanders W.S."/>
            <person name="Peterson D.G."/>
            <person name="Frelichowski J.E."/>
            <person name="Scheffler J.A."/>
            <person name="Scheffler B.E."/>
            <person name="Wendel J.F."/>
        </authorList>
    </citation>
    <scope>NUCLEOTIDE SEQUENCE [LARGE SCALE GENOMIC DNA]</scope>
    <source>
        <strain evidence="4">1</strain>
        <tissue evidence="4">Leaf</tissue>
    </source>
</reference>
<dbReference type="Proteomes" id="UP000593576">
    <property type="component" value="Unassembled WGS sequence"/>
</dbReference>
<feature type="non-terminal residue" evidence="4">
    <location>
        <position position="1"/>
    </location>
</feature>
<name>A0A7J9L3B1_GOSSC</name>
<comment type="similarity">
    <text evidence="1">Belongs to the universal ribosomal protein uS12 family.</text>
</comment>
<proteinExistence type="inferred from homology"/>
<dbReference type="GO" id="GO:0003735">
    <property type="term" value="F:structural constituent of ribosome"/>
    <property type="evidence" value="ECO:0007669"/>
    <property type="project" value="InterPro"/>
</dbReference>
<keyword evidence="2" id="KW-0689">Ribosomal protein</keyword>
<evidence type="ECO:0000256" key="3">
    <source>
        <dbReference type="ARBA" id="ARBA00023274"/>
    </source>
</evidence>
<protein>
    <submittedName>
        <fullName evidence="4">Uncharacterized protein</fullName>
    </submittedName>
</protein>
<dbReference type="EMBL" id="JABFAF010000004">
    <property type="protein sequence ID" value="MBA0853178.1"/>
    <property type="molecule type" value="Genomic_DNA"/>
</dbReference>
<sequence>SGSKGDLFVNFSTITPKKPSFALHKVARVQLTSGFEITTYIPSIDHNS</sequence>
<dbReference type="PANTHER" id="PTHR11652">
    <property type="entry name" value="30S RIBOSOMAL PROTEIN S12 FAMILY MEMBER"/>
    <property type="match status" value="1"/>
</dbReference>
<dbReference type="AlphaFoldDB" id="A0A7J9L3B1"/>
<keyword evidence="3" id="KW-0687">Ribonucleoprotein</keyword>
<evidence type="ECO:0000313" key="5">
    <source>
        <dbReference type="Proteomes" id="UP000593576"/>
    </source>
</evidence>
<dbReference type="SUPFAM" id="SSF50249">
    <property type="entry name" value="Nucleic acid-binding proteins"/>
    <property type="match status" value="1"/>
</dbReference>
<evidence type="ECO:0000256" key="2">
    <source>
        <dbReference type="ARBA" id="ARBA00022980"/>
    </source>
</evidence>
<dbReference type="Gene3D" id="2.40.50.140">
    <property type="entry name" value="Nucleic acid-binding proteins"/>
    <property type="match status" value="1"/>
</dbReference>
<dbReference type="PRINTS" id="PR01034">
    <property type="entry name" value="RIBOSOMALS12"/>
</dbReference>